<keyword evidence="4" id="KW-1185">Reference proteome</keyword>
<proteinExistence type="predicted"/>
<dbReference type="PROSITE" id="PS50181">
    <property type="entry name" value="FBOX"/>
    <property type="match status" value="1"/>
</dbReference>
<evidence type="ECO:0000313" key="4">
    <source>
        <dbReference type="Proteomes" id="UP000014760"/>
    </source>
</evidence>
<name>R7UGB8_CAPTE</name>
<dbReference type="AlphaFoldDB" id="R7UGB8"/>
<evidence type="ECO:0000313" key="3">
    <source>
        <dbReference type="EnsemblMetazoa" id="CapteP214625"/>
    </source>
</evidence>
<organism evidence="2">
    <name type="scientific">Capitella teleta</name>
    <name type="common">Polychaete worm</name>
    <dbReference type="NCBI Taxonomy" id="283909"/>
    <lineage>
        <taxon>Eukaryota</taxon>
        <taxon>Metazoa</taxon>
        <taxon>Spiralia</taxon>
        <taxon>Lophotrochozoa</taxon>
        <taxon>Annelida</taxon>
        <taxon>Polychaeta</taxon>
        <taxon>Sedentaria</taxon>
        <taxon>Scolecida</taxon>
        <taxon>Capitellidae</taxon>
        <taxon>Capitella</taxon>
    </lineage>
</organism>
<dbReference type="STRING" id="283909.R7UGB8"/>
<reference evidence="4" key="1">
    <citation type="submission" date="2012-12" db="EMBL/GenBank/DDBJ databases">
        <authorList>
            <person name="Hellsten U."/>
            <person name="Grimwood J."/>
            <person name="Chapman J.A."/>
            <person name="Shapiro H."/>
            <person name="Aerts A."/>
            <person name="Otillar R.P."/>
            <person name="Terry A.Y."/>
            <person name="Boore J.L."/>
            <person name="Simakov O."/>
            <person name="Marletaz F."/>
            <person name="Cho S.-J."/>
            <person name="Edsinger-Gonzales E."/>
            <person name="Havlak P."/>
            <person name="Kuo D.-H."/>
            <person name="Larsson T."/>
            <person name="Lv J."/>
            <person name="Arendt D."/>
            <person name="Savage R."/>
            <person name="Osoegawa K."/>
            <person name="de Jong P."/>
            <person name="Lindberg D.R."/>
            <person name="Seaver E.C."/>
            <person name="Weisblat D.A."/>
            <person name="Putnam N.H."/>
            <person name="Grigoriev I.V."/>
            <person name="Rokhsar D.S."/>
        </authorList>
    </citation>
    <scope>NUCLEOTIDE SEQUENCE</scope>
    <source>
        <strain evidence="4">I ESC-2004</strain>
    </source>
</reference>
<dbReference type="EMBL" id="KB301771">
    <property type="protein sequence ID" value="ELU05123.1"/>
    <property type="molecule type" value="Genomic_DNA"/>
</dbReference>
<gene>
    <name evidence="2" type="ORF">CAPTEDRAFT_214625</name>
</gene>
<dbReference type="OrthoDB" id="9858120at2759"/>
<protein>
    <recommendedName>
        <fullName evidence="1">F-box domain-containing protein</fullName>
    </recommendedName>
</protein>
<dbReference type="CDD" id="cd22112">
    <property type="entry name" value="F-box_FBXO47"/>
    <property type="match status" value="1"/>
</dbReference>
<dbReference type="PANTHER" id="PTHR34098:SF1">
    <property type="entry name" value="F-BOX ONLY PROTEIN 47"/>
    <property type="match status" value="1"/>
</dbReference>
<dbReference type="SUPFAM" id="SSF81383">
    <property type="entry name" value="F-box domain"/>
    <property type="match status" value="1"/>
</dbReference>
<dbReference type="OMA" id="AFACVTM"/>
<dbReference type="EnsemblMetazoa" id="CapteT214625">
    <property type="protein sequence ID" value="CapteP214625"/>
    <property type="gene ID" value="CapteG214625"/>
</dbReference>
<accession>R7UGB8</accession>
<dbReference type="Pfam" id="PF24467">
    <property type="entry name" value="ARM_FBXO47"/>
    <property type="match status" value="1"/>
</dbReference>
<sequence length="473" mass="54976">MFKTIEFDGYIDHNKITIFSQSKESHSMNTFDLRCIFRCKKPRRSQRLEIKDISEVKSQTVQQGALGFLELVPLELKFLIFSYLPVEDLSQLTITSKCLRNLVELYRNSGRYQKFLIPQPVVHSAPINKIFEHTELCNHFKKLGLLVKRSTCLYSTKERLKLMHQFLRKYHCSNQEICCDPTRCVSLLCFGRFLHTVLAGWDDHECIKAFDVITQSSGMMKNLHNLLNAKPGAYSDLELRTRLFFRRVFIGQHERGADRAFWLHLILKAFPMVHQARVLFLLFGPISSDKIQWYEMSERTPVSKEEALLCFSDLANAFRVLHCYSKDWTEDTIISVIDEVTSGPDDWLSENMAHLLFLCGDRITTKVLCSKAINGRVNELCDMVPSLCLICCRHEQPMSWVINVVRRVAMVMENPKERLQFLHGIVDMFRDILISIHYLVETDDNAHEFQLMLEAQGAFTKEIILMGFKDIVT</sequence>
<dbReference type="PANTHER" id="PTHR34098">
    <property type="entry name" value="F-BOX ONLY PROTEIN 47"/>
    <property type="match status" value="1"/>
</dbReference>
<evidence type="ECO:0000313" key="2">
    <source>
        <dbReference type="EMBL" id="ELU05123.1"/>
    </source>
</evidence>
<dbReference type="Proteomes" id="UP000014760">
    <property type="component" value="Unassembled WGS sequence"/>
</dbReference>
<dbReference type="InterPro" id="IPR038946">
    <property type="entry name" value="FBXO47"/>
</dbReference>
<dbReference type="HOGENOM" id="CLU_048746_0_0_1"/>
<feature type="domain" description="F-box" evidence="1">
    <location>
        <begin position="66"/>
        <end position="115"/>
    </location>
</feature>
<dbReference type="InterPro" id="IPR001810">
    <property type="entry name" value="F-box_dom"/>
</dbReference>
<dbReference type="EMBL" id="AMQN01001334">
    <property type="status" value="NOT_ANNOTATED_CDS"/>
    <property type="molecule type" value="Genomic_DNA"/>
</dbReference>
<dbReference type="InterPro" id="IPR036047">
    <property type="entry name" value="F-box-like_dom_sf"/>
</dbReference>
<reference evidence="3" key="3">
    <citation type="submission" date="2015-06" db="UniProtKB">
        <authorList>
            <consortium name="EnsemblMetazoa"/>
        </authorList>
    </citation>
    <scope>IDENTIFICATION</scope>
</reference>
<dbReference type="Pfam" id="PF00646">
    <property type="entry name" value="F-box"/>
    <property type="match status" value="1"/>
</dbReference>
<reference evidence="2 4" key="2">
    <citation type="journal article" date="2013" name="Nature">
        <title>Insights into bilaterian evolution from three spiralian genomes.</title>
        <authorList>
            <person name="Simakov O."/>
            <person name="Marletaz F."/>
            <person name="Cho S.J."/>
            <person name="Edsinger-Gonzales E."/>
            <person name="Havlak P."/>
            <person name="Hellsten U."/>
            <person name="Kuo D.H."/>
            <person name="Larsson T."/>
            <person name="Lv J."/>
            <person name="Arendt D."/>
            <person name="Savage R."/>
            <person name="Osoegawa K."/>
            <person name="de Jong P."/>
            <person name="Grimwood J."/>
            <person name="Chapman J.A."/>
            <person name="Shapiro H."/>
            <person name="Aerts A."/>
            <person name="Otillar R.P."/>
            <person name="Terry A.Y."/>
            <person name="Boore J.L."/>
            <person name="Grigoriev I.V."/>
            <person name="Lindberg D.R."/>
            <person name="Seaver E.C."/>
            <person name="Weisblat D.A."/>
            <person name="Putnam N.H."/>
            <person name="Rokhsar D.S."/>
        </authorList>
    </citation>
    <scope>NUCLEOTIDE SEQUENCE</scope>
    <source>
        <strain evidence="2 4">I ESC-2004</strain>
    </source>
</reference>
<evidence type="ECO:0000259" key="1">
    <source>
        <dbReference type="PROSITE" id="PS50181"/>
    </source>
</evidence>
<dbReference type="InterPro" id="IPR056622">
    <property type="entry name" value="ARM_FBXO47"/>
</dbReference>